<dbReference type="PATRIC" id="fig|1125718.3.peg.1681"/>
<dbReference type="SUPFAM" id="SSF54593">
    <property type="entry name" value="Glyoxalase/Bleomycin resistance protein/Dihydroxybiphenyl dioxygenase"/>
    <property type="match status" value="1"/>
</dbReference>
<dbReference type="InterPro" id="IPR025870">
    <property type="entry name" value="Glyoxalase-like_dom"/>
</dbReference>
<feature type="domain" description="Glyoxalase-like" evidence="1">
    <location>
        <begin position="9"/>
        <end position="177"/>
    </location>
</feature>
<comment type="caution">
    <text evidence="2">The sequence shown here is derived from an EMBL/GenBank/DDBJ whole genome shotgun (WGS) entry which is preliminary data.</text>
</comment>
<sequence>MIIMMTVGHIVYKADDLQAAVEKFRAQGFEVEYGRAKNPSNALIYFSQGPYLEIRTGVTMPALIRRYLRLIGHGQMVDTSDAVAGMPEGYSRVVFEVDREDFGRLKAICQERGVRTVTARISRKDPHGRRLACRCLCPDDWAIPMFVTRFAADTHRDAPHPNGITRMDRIEFEGTRTAVEICRLAGADDLLACSVGAGAIRAEFV</sequence>
<reference evidence="2 3" key="1">
    <citation type="submission" date="2012-05" db="EMBL/GenBank/DDBJ databases">
        <authorList>
            <person name="Harkins D.M."/>
            <person name="Madupu R."/>
            <person name="Durkin A.S."/>
            <person name="Torralba M."/>
            <person name="Methe B."/>
            <person name="Sutton G.G."/>
            <person name="Nelson K.E."/>
        </authorList>
    </citation>
    <scope>NUCLEOTIDE SEQUENCE [LARGE SCALE GENOMIC DNA]</scope>
    <source>
        <strain evidence="2 3">F0489</strain>
    </source>
</reference>
<dbReference type="InterPro" id="IPR029068">
    <property type="entry name" value="Glyas_Bleomycin-R_OHBP_Dase"/>
</dbReference>
<dbReference type="eggNOG" id="COG0346">
    <property type="taxonomic scope" value="Bacteria"/>
</dbReference>
<gene>
    <name evidence="2" type="ORF">HMPREF1318_1864</name>
</gene>
<dbReference type="EMBL" id="AKFT01000128">
    <property type="protein sequence ID" value="EJF43275.1"/>
    <property type="molecule type" value="Genomic_DNA"/>
</dbReference>
<proteinExistence type="predicted"/>
<evidence type="ECO:0000313" key="2">
    <source>
        <dbReference type="EMBL" id="EJF43275.1"/>
    </source>
</evidence>
<name>J1HC39_9ACTO</name>
<dbReference type="OrthoDB" id="3252514at2"/>
<keyword evidence="3" id="KW-1185">Reference proteome</keyword>
<evidence type="ECO:0000313" key="3">
    <source>
        <dbReference type="Proteomes" id="UP000002941"/>
    </source>
</evidence>
<dbReference type="Pfam" id="PF13468">
    <property type="entry name" value="Glyoxalase_3"/>
    <property type="match status" value="1"/>
</dbReference>
<organism evidence="2 3">
    <name type="scientific">Actinomyces massiliensis F0489</name>
    <dbReference type="NCBI Taxonomy" id="1125718"/>
    <lineage>
        <taxon>Bacteria</taxon>
        <taxon>Bacillati</taxon>
        <taxon>Actinomycetota</taxon>
        <taxon>Actinomycetes</taxon>
        <taxon>Actinomycetales</taxon>
        <taxon>Actinomycetaceae</taxon>
        <taxon>Actinomyces</taxon>
    </lineage>
</organism>
<dbReference type="Proteomes" id="UP000002941">
    <property type="component" value="Unassembled WGS sequence"/>
</dbReference>
<protein>
    <submittedName>
        <fullName evidence="2">Glyoxalase-like domain protein</fullName>
    </submittedName>
</protein>
<dbReference type="AlphaFoldDB" id="J1HC39"/>
<evidence type="ECO:0000259" key="1">
    <source>
        <dbReference type="Pfam" id="PF13468"/>
    </source>
</evidence>
<accession>J1HC39</accession>
<dbReference type="Gene3D" id="3.10.180.10">
    <property type="entry name" value="2,3-Dihydroxybiphenyl 1,2-Dioxygenase, domain 1"/>
    <property type="match status" value="1"/>
</dbReference>